<keyword evidence="4" id="KW-1185">Reference proteome</keyword>
<protein>
    <submittedName>
        <fullName evidence="3">E3 ubiquitin-protein ligase TRIM71-like</fullName>
    </submittedName>
</protein>
<dbReference type="GO" id="GO:0061630">
    <property type="term" value="F:ubiquitin protein ligase activity"/>
    <property type="evidence" value="ECO:0007669"/>
    <property type="project" value="TreeGrafter"/>
</dbReference>
<dbReference type="Proteomes" id="UP001165289">
    <property type="component" value="Unassembled WGS sequence"/>
</dbReference>
<dbReference type="Gene3D" id="2.120.10.30">
    <property type="entry name" value="TolB, C-terminal domain"/>
    <property type="match status" value="2"/>
</dbReference>
<dbReference type="PANTHER" id="PTHR24104:SF25">
    <property type="entry name" value="PROTEIN LIN-41"/>
    <property type="match status" value="1"/>
</dbReference>
<evidence type="ECO:0000256" key="2">
    <source>
        <dbReference type="PROSITE-ProRule" id="PRU00504"/>
    </source>
</evidence>
<organism evidence="3 4">
    <name type="scientific">Oopsacas minuta</name>
    <dbReference type="NCBI Taxonomy" id="111878"/>
    <lineage>
        <taxon>Eukaryota</taxon>
        <taxon>Metazoa</taxon>
        <taxon>Porifera</taxon>
        <taxon>Hexactinellida</taxon>
        <taxon>Hexasterophora</taxon>
        <taxon>Lyssacinosida</taxon>
        <taxon>Leucopsacidae</taxon>
        <taxon>Oopsacas</taxon>
    </lineage>
</organism>
<comment type="caution">
    <text evidence="3">The sequence shown here is derived from an EMBL/GenBank/DDBJ whole genome shotgun (WGS) entry which is preliminary data.</text>
</comment>
<reference evidence="3 4" key="1">
    <citation type="journal article" date="2023" name="BMC Biol.">
        <title>The compact genome of the sponge Oopsacas minuta (Hexactinellida) is lacking key metazoan core genes.</title>
        <authorList>
            <person name="Santini S."/>
            <person name="Schenkelaars Q."/>
            <person name="Jourda C."/>
            <person name="Duchesne M."/>
            <person name="Belahbib H."/>
            <person name="Rocher C."/>
            <person name="Selva M."/>
            <person name="Riesgo A."/>
            <person name="Vervoort M."/>
            <person name="Leys S.P."/>
            <person name="Kodjabachian L."/>
            <person name="Le Bivic A."/>
            <person name="Borchiellini C."/>
            <person name="Claverie J.M."/>
            <person name="Renard E."/>
        </authorList>
    </citation>
    <scope>NUCLEOTIDE SEQUENCE [LARGE SCALE GENOMIC DNA]</scope>
    <source>
        <strain evidence="3">SPO-2</strain>
    </source>
</reference>
<dbReference type="GO" id="GO:0043161">
    <property type="term" value="P:proteasome-mediated ubiquitin-dependent protein catabolic process"/>
    <property type="evidence" value="ECO:0007669"/>
    <property type="project" value="TreeGrafter"/>
</dbReference>
<dbReference type="PROSITE" id="PS51125">
    <property type="entry name" value="NHL"/>
    <property type="match status" value="1"/>
</dbReference>
<dbReference type="EMBL" id="JAKMXF010000034">
    <property type="protein sequence ID" value="KAI6660270.1"/>
    <property type="molecule type" value="Genomic_DNA"/>
</dbReference>
<dbReference type="InterPro" id="IPR001258">
    <property type="entry name" value="NHL_repeat"/>
</dbReference>
<dbReference type="GO" id="GO:0000209">
    <property type="term" value="P:protein polyubiquitination"/>
    <property type="evidence" value="ECO:0007669"/>
    <property type="project" value="TreeGrafter"/>
</dbReference>
<evidence type="ECO:0000313" key="4">
    <source>
        <dbReference type="Proteomes" id="UP001165289"/>
    </source>
</evidence>
<keyword evidence="1" id="KW-0677">Repeat</keyword>
<dbReference type="AlphaFoldDB" id="A0AAV7KHB5"/>
<dbReference type="Pfam" id="PF01436">
    <property type="entry name" value="NHL"/>
    <property type="match status" value="1"/>
</dbReference>
<dbReference type="SUPFAM" id="SSF63825">
    <property type="entry name" value="YWTD domain"/>
    <property type="match status" value="1"/>
</dbReference>
<accession>A0AAV7KHB5</accession>
<feature type="repeat" description="NHL" evidence="2">
    <location>
        <begin position="116"/>
        <end position="155"/>
    </location>
</feature>
<dbReference type="PANTHER" id="PTHR24104">
    <property type="entry name" value="E3 UBIQUITIN-PROTEIN LIGASE NHLRC1-RELATED"/>
    <property type="match status" value="1"/>
</dbReference>
<dbReference type="InterPro" id="IPR050952">
    <property type="entry name" value="TRIM-NHL_E3_ligases"/>
</dbReference>
<gene>
    <name evidence="3" type="ORF">LOD99_10408</name>
</gene>
<evidence type="ECO:0000256" key="1">
    <source>
        <dbReference type="ARBA" id="ARBA00022737"/>
    </source>
</evidence>
<evidence type="ECO:0000313" key="3">
    <source>
        <dbReference type="EMBL" id="KAI6660270.1"/>
    </source>
</evidence>
<sequence length="281" mass="31577">MYHITRMESLVKKGKLLFSEKNEPEFQFGKRGTEFDMITLPVGIALNSKETVLFVCDILSQKIQVYTIDGYFMTSFGTDHLKKPCGITMYGNRLYVTDVRAHSLLMFGNYGVKATGKCGIRIGELQFPRSVTCDSKGDVYVTDCGNLRIVVYSGELELKRIIASGQTWTPIDSRIFHKEIIVLSQHAPFIRCINLVDNSERNIYEVDKNVKNPCFFCVDKFGNFVINDAGSKRIVITNPRGELLKIIDEGSSGSFMFGTQITSYNKIIVALCAGRKTISVI</sequence>
<proteinExistence type="predicted"/>
<dbReference type="InterPro" id="IPR011042">
    <property type="entry name" value="6-blade_b-propeller_TolB-like"/>
</dbReference>
<dbReference type="GO" id="GO:0008270">
    <property type="term" value="F:zinc ion binding"/>
    <property type="evidence" value="ECO:0007669"/>
    <property type="project" value="UniProtKB-KW"/>
</dbReference>
<name>A0AAV7KHB5_9METZ</name>